<comment type="similarity">
    <text evidence="4">Belongs to the immunoglobulin superfamily. CEA family.</text>
</comment>
<reference evidence="8" key="1">
    <citation type="submission" date="2025-08" db="UniProtKB">
        <authorList>
            <consortium name="RefSeq"/>
        </authorList>
    </citation>
    <scope>IDENTIFICATION</scope>
</reference>
<dbReference type="InterPro" id="IPR050831">
    <property type="entry name" value="CEA_cell_adhesion"/>
</dbReference>
<dbReference type="GeneID" id="101988524"/>
<dbReference type="SMART" id="SM00409">
    <property type="entry name" value="IG"/>
    <property type="match status" value="3"/>
</dbReference>
<evidence type="ECO:0000256" key="3">
    <source>
        <dbReference type="ARBA" id="ARBA00023319"/>
    </source>
</evidence>
<dbReference type="PROSITE" id="PS50835">
    <property type="entry name" value="IG_LIKE"/>
    <property type="match status" value="1"/>
</dbReference>
<dbReference type="Pfam" id="PF07686">
    <property type="entry name" value="V-set"/>
    <property type="match status" value="2"/>
</dbReference>
<dbReference type="SUPFAM" id="SSF48726">
    <property type="entry name" value="Immunoglobulin"/>
    <property type="match status" value="3"/>
</dbReference>
<evidence type="ECO:0000256" key="2">
    <source>
        <dbReference type="ARBA" id="ARBA00023180"/>
    </source>
</evidence>
<evidence type="ECO:0000313" key="8">
    <source>
        <dbReference type="RefSeq" id="XP_005371111.1"/>
    </source>
</evidence>
<dbReference type="RefSeq" id="XP_005371111.1">
    <property type="nucleotide sequence ID" value="XM_005371054.1"/>
</dbReference>
<dbReference type="InterPro" id="IPR013783">
    <property type="entry name" value="Ig-like_fold"/>
</dbReference>
<dbReference type="PANTHER" id="PTHR44427">
    <property type="entry name" value="CARCINOEMBRYONIC ANTIGEN-RELATED CELL ADHESION MOLECULE 19"/>
    <property type="match status" value="1"/>
</dbReference>
<feature type="chain" id="PRO_5045940499" evidence="5">
    <location>
        <begin position="32"/>
        <end position="348"/>
    </location>
</feature>
<keyword evidence="3" id="KW-0393">Immunoglobulin domain</keyword>
<feature type="domain" description="Ig-like" evidence="6">
    <location>
        <begin position="264"/>
        <end position="342"/>
    </location>
</feature>
<name>A0ABM0LR32_MICOH</name>
<dbReference type="PANTHER" id="PTHR44427:SF1">
    <property type="entry name" value="CARCINOEMBRYONIC ANTIGEN-RELATED CELL ADHESION MOLECULE 1"/>
    <property type="match status" value="1"/>
</dbReference>
<dbReference type="InterPro" id="IPR007110">
    <property type="entry name" value="Ig-like_dom"/>
</dbReference>
<keyword evidence="1 5" id="KW-0732">Signal</keyword>
<dbReference type="Pfam" id="PF07679">
    <property type="entry name" value="I-set"/>
    <property type="match status" value="1"/>
</dbReference>
<dbReference type="Gene3D" id="2.60.40.10">
    <property type="entry name" value="Immunoglobulins"/>
    <property type="match status" value="3"/>
</dbReference>
<evidence type="ECO:0000259" key="6">
    <source>
        <dbReference type="PROSITE" id="PS50835"/>
    </source>
</evidence>
<dbReference type="InterPro" id="IPR003599">
    <property type="entry name" value="Ig_sub"/>
</dbReference>
<dbReference type="InterPro" id="IPR013106">
    <property type="entry name" value="Ig_V-set"/>
</dbReference>
<accession>A0ABM0LR32</accession>
<evidence type="ECO:0000256" key="5">
    <source>
        <dbReference type="SAM" id="SignalP"/>
    </source>
</evidence>
<dbReference type="SMART" id="SM00408">
    <property type="entry name" value="IGc2"/>
    <property type="match status" value="1"/>
</dbReference>
<evidence type="ECO:0000256" key="1">
    <source>
        <dbReference type="ARBA" id="ARBA00022729"/>
    </source>
</evidence>
<organism evidence="7 8">
    <name type="scientific">Microtus ochrogaster</name>
    <name type="common">Prairie vole</name>
    <dbReference type="NCBI Taxonomy" id="79684"/>
    <lineage>
        <taxon>Eukaryota</taxon>
        <taxon>Metazoa</taxon>
        <taxon>Chordata</taxon>
        <taxon>Craniata</taxon>
        <taxon>Vertebrata</taxon>
        <taxon>Euteleostomi</taxon>
        <taxon>Mammalia</taxon>
        <taxon>Eutheria</taxon>
        <taxon>Euarchontoglires</taxon>
        <taxon>Glires</taxon>
        <taxon>Rodentia</taxon>
        <taxon>Myomorpha</taxon>
        <taxon>Muroidea</taxon>
        <taxon>Cricetidae</taxon>
        <taxon>Arvicolinae</taxon>
        <taxon>Microtus</taxon>
    </lineage>
</organism>
<proteinExistence type="inferred from homology"/>
<protein>
    <submittedName>
        <fullName evidence="8">Pregnancy-specific glycoprotein 22-like</fullName>
    </submittedName>
</protein>
<dbReference type="InterPro" id="IPR003598">
    <property type="entry name" value="Ig_sub2"/>
</dbReference>
<evidence type="ECO:0000256" key="4">
    <source>
        <dbReference type="ARBA" id="ARBA00038222"/>
    </source>
</evidence>
<dbReference type="InterPro" id="IPR036179">
    <property type="entry name" value="Ig-like_dom_sf"/>
</dbReference>
<gene>
    <name evidence="8" type="primary">LOC101988524</name>
</gene>
<dbReference type="Proteomes" id="UP000694915">
    <property type="component" value="Unplaced"/>
</dbReference>
<keyword evidence="7" id="KW-1185">Reference proteome</keyword>
<evidence type="ECO:0000313" key="7">
    <source>
        <dbReference type="Proteomes" id="UP000694915"/>
    </source>
</evidence>
<dbReference type="CDD" id="cd05774">
    <property type="entry name" value="IgV_CEACAM_D1"/>
    <property type="match status" value="2"/>
</dbReference>
<dbReference type="InterPro" id="IPR013098">
    <property type="entry name" value="Ig_I-set"/>
</dbReference>
<keyword evidence="2" id="KW-0325">Glycoprotein</keyword>
<feature type="signal peptide" evidence="5">
    <location>
        <begin position="1"/>
        <end position="31"/>
    </location>
</feature>
<sequence length="348" mass="40032">MEGFFVLLCNHWQGLLLTASLFSFWHLPTTAQPTIESVPPIVAEGENVRLFIHNLPENFQGFVWFKGISVFRDHEVARYTLKERSSVMGPANTGRETANSDGSLVLRNVTKNDTGLYALRIECADMKSEEAHVQLLVNSSLSPCCNPLTSSQLMIQSMPLYVKEREDVFLQVYNLPEDLQAFTWYRAVYRVPYYEIVEWSKILNTVTWGDQYTGRELVYDNGSLLLQNVAEEDAGMYTLEILKSDFKIEKAYVQFHVNKYVAQPFVRITNGVVSSHRSVIFTCVSPDTAISFRWIFNNKPLRLSRRMTLSPTKCGLRIYPVRMENFGEYRCEVFNRVSSKISPPVLFR</sequence>